<protein>
    <recommendedName>
        <fullName evidence="9">GPR1/FUN34/YaaH-class plasma membrane protein</fullName>
    </recommendedName>
</protein>
<dbReference type="RefSeq" id="XP_016635554.1">
    <property type="nucleotide sequence ID" value="XM_016773497.1"/>
</dbReference>
<dbReference type="GO" id="GO:0005886">
    <property type="term" value="C:plasma membrane"/>
    <property type="evidence" value="ECO:0007669"/>
    <property type="project" value="TreeGrafter"/>
</dbReference>
<proteinExistence type="inferred from homology"/>
<dbReference type="AlphaFoldDB" id="A0A0D2IWU2"/>
<feature type="transmembrane region" description="Helical" evidence="6">
    <location>
        <begin position="62"/>
        <end position="85"/>
    </location>
</feature>
<comment type="subcellular location">
    <subcellularLocation>
        <location evidence="1">Membrane</location>
        <topology evidence="1">Multi-pass membrane protein</topology>
    </subcellularLocation>
</comment>
<evidence type="ECO:0000256" key="4">
    <source>
        <dbReference type="ARBA" id="ARBA00022989"/>
    </source>
</evidence>
<dbReference type="InterPro" id="IPR000791">
    <property type="entry name" value="Gpr1/Fun34/SatP-like"/>
</dbReference>
<dbReference type="InterPro" id="IPR051633">
    <property type="entry name" value="AceTr"/>
</dbReference>
<dbReference type="Proteomes" id="UP000053411">
    <property type="component" value="Unassembled WGS sequence"/>
</dbReference>
<evidence type="ECO:0000313" key="7">
    <source>
        <dbReference type="EMBL" id="KIY01432.1"/>
    </source>
</evidence>
<dbReference type="Pfam" id="PF01184">
    <property type="entry name" value="Gpr1_Fun34_YaaH"/>
    <property type="match status" value="1"/>
</dbReference>
<evidence type="ECO:0008006" key="9">
    <source>
        <dbReference type="Google" id="ProtNLM"/>
    </source>
</evidence>
<dbReference type="VEuPathDB" id="FungiDB:Z520_02984"/>
<keyword evidence="3 6" id="KW-0812">Transmembrane</keyword>
<evidence type="ECO:0000313" key="8">
    <source>
        <dbReference type="Proteomes" id="UP000053411"/>
    </source>
</evidence>
<evidence type="ECO:0000256" key="1">
    <source>
        <dbReference type="ARBA" id="ARBA00004141"/>
    </source>
</evidence>
<feature type="transmembrane region" description="Helical" evidence="6">
    <location>
        <begin position="152"/>
        <end position="174"/>
    </location>
</feature>
<dbReference type="GeneID" id="27708730"/>
<sequence>MTDTYDTYDPEKIRLSDEPVQVRIALRPIAPPAALGLAGFAGSTLIVSTWICRWWGGPDSPVLFFPFIGLWGGLAQFIAGIYGFAARDVLVTIVNTMWGCFWMSQGILFGLVGVGAIEGHSVYTHYPEFAAWFIPLTMTTWVCALAATARDLILSLTLFTLSIGCTIALTLFAYDPDTTRAGIKAAAYFWMASAMLAWWRSSVFVIEEAYGKTNLVKVFRIGRTAAEKSSLPIVAGLGEPGVKPGLPRIKKQ</sequence>
<evidence type="ECO:0000256" key="3">
    <source>
        <dbReference type="ARBA" id="ARBA00022692"/>
    </source>
</evidence>
<gene>
    <name evidence="7" type="ORF">Z520_02984</name>
</gene>
<feature type="transmembrane region" description="Helical" evidence="6">
    <location>
        <begin position="33"/>
        <end position="56"/>
    </location>
</feature>
<comment type="similarity">
    <text evidence="2">Belongs to the acetate uptake transporter (AceTr) (TC 2.A.96) family.</text>
</comment>
<dbReference type="PANTHER" id="PTHR31123:SF1">
    <property type="entry name" value="ACCUMULATION OF DYADS PROTEIN 2-RELATED"/>
    <property type="match status" value="1"/>
</dbReference>
<dbReference type="OrthoDB" id="3648309at2759"/>
<name>A0A0D2IWU2_9EURO</name>
<keyword evidence="8" id="KW-1185">Reference proteome</keyword>
<accession>A0A0D2IWU2</accession>
<dbReference type="GO" id="GO:0015123">
    <property type="term" value="F:acetate transmembrane transporter activity"/>
    <property type="evidence" value="ECO:0007669"/>
    <property type="project" value="TreeGrafter"/>
</dbReference>
<keyword evidence="4 6" id="KW-1133">Transmembrane helix</keyword>
<evidence type="ECO:0000256" key="5">
    <source>
        <dbReference type="ARBA" id="ARBA00023136"/>
    </source>
</evidence>
<organism evidence="7 8">
    <name type="scientific">Fonsecaea multimorphosa CBS 102226</name>
    <dbReference type="NCBI Taxonomy" id="1442371"/>
    <lineage>
        <taxon>Eukaryota</taxon>
        <taxon>Fungi</taxon>
        <taxon>Dikarya</taxon>
        <taxon>Ascomycota</taxon>
        <taxon>Pezizomycotina</taxon>
        <taxon>Eurotiomycetes</taxon>
        <taxon>Chaetothyriomycetidae</taxon>
        <taxon>Chaetothyriales</taxon>
        <taxon>Herpotrichiellaceae</taxon>
        <taxon>Fonsecaea</taxon>
    </lineage>
</organism>
<keyword evidence="5 6" id="KW-0472">Membrane</keyword>
<dbReference type="PANTHER" id="PTHR31123">
    <property type="entry name" value="ACCUMULATION OF DYADS PROTEIN 2-RELATED"/>
    <property type="match status" value="1"/>
</dbReference>
<evidence type="ECO:0000256" key="2">
    <source>
        <dbReference type="ARBA" id="ARBA00005587"/>
    </source>
</evidence>
<feature type="transmembrane region" description="Helical" evidence="6">
    <location>
        <begin position="97"/>
        <end position="117"/>
    </location>
</feature>
<dbReference type="EMBL" id="KN848065">
    <property type="protein sequence ID" value="KIY01432.1"/>
    <property type="molecule type" value="Genomic_DNA"/>
</dbReference>
<feature type="transmembrane region" description="Helical" evidence="6">
    <location>
        <begin position="129"/>
        <end position="147"/>
    </location>
</feature>
<reference evidence="7 8" key="1">
    <citation type="submission" date="2015-01" db="EMBL/GenBank/DDBJ databases">
        <title>The Genome Sequence of Fonsecaea multimorphosa CBS 102226.</title>
        <authorList>
            <consortium name="The Broad Institute Genomics Platform"/>
            <person name="Cuomo C."/>
            <person name="de Hoog S."/>
            <person name="Gorbushina A."/>
            <person name="Stielow B."/>
            <person name="Teixiera M."/>
            <person name="Abouelleil A."/>
            <person name="Chapman S.B."/>
            <person name="Priest M."/>
            <person name="Young S.K."/>
            <person name="Wortman J."/>
            <person name="Nusbaum C."/>
            <person name="Birren B."/>
        </authorList>
    </citation>
    <scope>NUCLEOTIDE SEQUENCE [LARGE SCALE GENOMIC DNA]</scope>
    <source>
        <strain evidence="7 8">CBS 102226</strain>
    </source>
</reference>
<evidence type="ECO:0000256" key="6">
    <source>
        <dbReference type="SAM" id="Phobius"/>
    </source>
</evidence>
<feature type="transmembrane region" description="Helical" evidence="6">
    <location>
        <begin position="186"/>
        <end position="206"/>
    </location>
</feature>